<evidence type="ECO:0000256" key="1">
    <source>
        <dbReference type="SAM" id="MobiDB-lite"/>
    </source>
</evidence>
<gene>
    <name evidence="2" type="ORF">NCGR_LOCUS46748</name>
</gene>
<evidence type="ECO:0000313" key="2">
    <source>
        <dbReference type="EMBL" id="CAD6263443.1"/>
    </source>
</evidence>
<accession>A0A811QQQ6</accession>
<evidence type="ECO:0000313" key="3">
    <source>
        <dbReference type="Proteomes" id="UP000604825"/>
    </source>
</evidence>
<keyword evidence="3" id="KW-1185">Reference proteome</keyword>
<sequence length="184" mass="19146">MPPMAASGKAGHRATDYGGVEAAGRKPKGAGVSGRLAWSSRGASLGHGARPLARPRCGDREGPRRGSHCRRPGARAPQTWVLMRWPEAKADSMSAPIAAAQSTGLCAADCMCVCMVQSARAARSGCHGARRCWSGAMVGITNLVDAGEEEAGERHLPLHRRLQYVVFHGGNGSVAALLGRLGLA</sequence>
<proteinExistence type="predicted"/>
<dbReference type="AlphaFoldDB" id="A0A811QQQ6"/>
<reference evidence="2" key="1">
    <citation type="submission" date="2020-10" db="EMBL/GenBank/DDBJ databases">
        <authorList>
            <person name="Han B."/>
            <person name="Lu T."/>
            <person name="Zhao Q."/>
            <person name="Huang X."/>
            <person name="Zhao Y."/>
        </authorList>
    </citation>
    <scope>NUCLEOTIDE SEQUENCE</scope>
</reference>
<dbReference type="EMBL" id="CAJGYO010000012">
    <property type="protein sequence ID" value="CAD6263443.1"/>
    <property type="molecule type" value="Genomic_DNA"/>
</dbReference>
<organism evidence="2 3">
    <name type="scientific">Miscanthus lutarioriparius</name>
    <dbReference type="NCBI Taxonomy" id="422564"/>
    <lineage>
        <taxon>Eukaryota</taxon>
        <taxon>Viridiplantae</taxon>
        <taxon>Streptophyta</taxon>
        <taxon>Embryophyta</taxon>
        <taxon>Tracheophyta</taxon>
        <taxon>Spermatophyta</taxon>
        <taxon>Magnoliopsida</taxon>
        <taxon>Liliopsida</taxon>
        <taxon>Poales</taxon>
        <taxon>Poaceae</taxon>
        <taxon>PACMAD clade</taxon>
        <taxon>Panicoideae</taxon>
        <taxon>Andropogonodae</taxon>
        <taxon>Andropogoneae</taxon>
        <taxon>Saccharinae</taxon>
        <taxon>Miscanthus</taxon>
    </lineage>
</organism>
<feature type="region of interest" description="Disordered" evidence="1">
    <location>
        <begin position="1"/>
        <end position="73"/>
    </location>
</feature>
<dbReference type="Proteomes" id="UP000604825">
    <property type="component" value="Unassembled WGS sequence"/>
</dbReference>
<protein>
    <submittedName>
        <fullName evidence="2">Uncharacterized protein</fullName>
    </submittedName>
</protein>
<name>A0A811QQQ6_9POAL</name>
<comment type="caution">
    <text evidence="2">The sequence shown here is derived from an EMBL/GenBank/DDBJ whole genome shotgun (WGS) entry which is preliminary data.</text>
</comment>